<organism evidence="1 2">
    <name type="scientific">Cylindrobasidium torrendii FP15055 ss-10</name>
    <dbReference type="NCBI Taxonomy" id="1314674"/>
    <lineage>
        <taxon>Eukaryota</taxon>
        <taxon>Fungi</taxon>
        <taxon>Dikarya</taxon>
        <taxon>Basidiomycota</taxon>
        <taxon>Agaricomycotina</taxon>
        <taxon>Agaricomycetes</taxon>
        <taxon>Agaricomycetidae</taxon>
        <taxon>Agaricales</taxon>
        <taxon>Marasmiineae</taxon>
        <taxon>Physalacriaceae</taxon>
        <taxon>Cylindrobasidium</taxon>
    </lineage>
</organism>
<dbReference type="Proteomes" id="UP000054007">
    <property type="component" value="Unassembled WGS sequence"/>
</dbReference>
<proteinExistence type="predicted"/>
<evidence type="ECO:0000313" key="1">
    <source>
        <dbReference type="EMBL" id="KIY71622.1"/>
    </source>
</evidence>
<dbReference type="AlphaFoldDB" id="A0A0D7BMB4"/>
<evidence type="ECO:0000313" key="2">
    <source>
        <dbReference type="Proteomes" id="UP000054007"/>
    </source>
</evidence>
<dbReference type="OrthoDB" id="3143640at2759"/>
<dbReference type="EMBL" id="KN880452">
    <property type="protein sequence ID" value="KIY71622.1"/>
    <property type="molecule type" value="Genomic_DNA"/>
</dbReference>
<reference evidence="1 2" key="1">
    <citation type="journal article" date="2015" name="Fungal Genet. Biol.">
        <title>Evolution of novel wood decay mechanisms in Agaricales revealed by the genome sequences of Fistulina hepatica and Cylindrobasidium torrendii.</title>
        <authorList>
            <person name="Floudas D."/>
            <person name="Held B.W."/>
            <person name="Riley R."/>
            <person name="Nagy L.G."/>
            <person name="Koehler G."/>
            <person name="Ransdell A.S."/>
            <person name="Younus H."/>
            <person name="Chow J."/>
            <person name="Chiniquy J."/>
            <person name="Lipzen A."/>
            <person name="Tritt A."/>
            <person name="Sun H."/>
            <person name="Haridas S."/>
            <person name="LaButti K."/>
            <person name="Ohm R.A."/>
            <person name="Kues U."/>
            <person name="Blanchette R.A."/>
            <person name="Grigoriev I.V."/>
            <person name="Minto R.E."/>
            <person name="Hibbett D.S."/>
        </authorList>
    </citation>
    <scope>NUCLEOTIDE SEQUENCE [LARGE SCALE GENOMIC DNA]</scope>
    <source>
        <strain evidence="1 2">FP15055 ss-10</strain>
    </source>
</reference>
<sequence length="157" mass="17269">MVSVLPRTSVIPTQDLDSAQLHCPFNELGNNLTDAVEPFTRAIQKSGLASVKLYCAVPTWAPPNDPCFDLHDLHELRGRCILFLHEMLQSLRLSGMQVTYNLVPCEYALCLISASAPDVAGSQVKSCALDLLRDSQSIKRENIILAQLSSYPSLIIT</sequence>
<protein>
    <submittedName>
        <fullName evidence="1">Uncharacterized protein</fullName>
    </submittedName>
</protein>
<accession>A0A0D7BMB4</accession>
<name>A0A0D7BMB4_9AGAR</name>
<gene>
    <name evidence="1" type="ORF">CYLTODRAFT_418689</name>
</gene>
<keyword evidence="2" id="KW-1185">Reference proteome</keyword>